<dbReference type="GO" id="GO:0052621">
    <property type="term" value="F:diguanylate cyclase activity"/>
    <property type="evidence" value="ECO:0007669"/>
    <property type="project" value="UniProtKB-EC"/>
</dbReference>
<comment type="catalytic activity">
    <reaction evidence="2">
        <text>2 GTP = 3',3'-c-di-GMP + 2 diphosphate</text>
        <dbReference type="Rhea" id="RHEA:24898"/>
        <dbReference type="ChEBI" id="CHEBI:33019"/>
        <dbReference type="ChEBI" id="CHEBI:37565"/>
        <dbReference type="ChEBI" id="CHEBI:58805"/>
        <dbReference type="EC" id="2.7.7.65"/>
    </reaction>
</comment>
<feature type="transmembrane region" description="Helical" evidence="3">
    <location>
        <begin position="113"/>
        <end position="134"/>
    </location>
</feature>
<dbReference type="Proteomes" id="UP000197153">
    <property type="component" value="Chromosome 3"/>
</dbReference>
<dbReference type="AlphaFoldDB" id="A0A248K1T1"/>
<feature type="transmembrane region" description="Helical" evidence="3">
    <location>
        <begin position="140"/>
        <end position="159"/>
    </location>
</feature>
<keyword evidence="3" id="KW-0812">Transmembrane</keyword>
<reference evidence="5 6" key="1">
    <citation type="submission" date="2017-06" db="EMBL/GenBank/DDBJ databases">
        <title>Complete genome sequence of Nitrospirillum amazonense strain CBAmC, an endophytic nitrogen-fixing and plant growth-promoting bacterium, isolated from sugarcane.</title>
        <authorList>
            <person name="Schwab S."/>
            <person name="dos Santos Teixeira K.R."/>
            <person name="Simoes Araujo J.L."/>
            <person name="Soares Vidal M."/>
            <person name="Borges de Freitas H.R."/>
            <person name="Rivello Crivelaro A.L."/>
            <person name="Bueno de Camargo Nunes A."/>
            <person name="dos Santos C.M."/>
            <person name="Palmeira da Silva Rosa D."/>
            <person name="da Silva Padilha D."/>
            <person name="da Silva E."/>
            <person name="Araujo Terra L."/>
            <person name="Soares Mendes V."/>
            <person name="Farinelli L."/>
            <person name="Magalhaes Cruz L."/>
            <person name="Baldani J.I."/>
        </authorList>
    </citation>
    <scope>NUCLEOTIDE SEQUENCE [LARGE SCALE GENOMIC DNA]</scope>
    <source>
        <strain evidence="5 6">CBAmC</strain>
    </source>
</reference>
<proteinExistence type="predicted"/>
<evidence type="ECO:0000256" key="2">
    <source>
        <dbReference type="ARBA" id="ARBA00034247"/>
    </source>
</evidence>
<dbReference type="CDD" id="cd01949">
    <property type="entry name" value="GGDEF"/>
    <property type="match status" value="1"/>
</dbReference>
<feature type="transmembrane region" description="Helical" evidence="3">
    <location>
        <begin position="208"/>
        <end position="228"/>
    </location>
</feature>
<feature type="transmembrane region" description="Helical" evidence="3">
    <location>
        <begin position="166"/>
        <end position="188"/>
    </location>
</feature>
<dbReference type="SMART" id="SM00267">
    <property type="entry name" value="GGDEF"/>
    <property type="match status" value="1"/>
</dbReference>
<name>A0A248K1T1_9PROT</name>
<dbReference type="InterPro" id="IPR029787">
    <property type="entry name" value="Nucleotide_cyclase"/>
</dbReference>
<dbReference type="GO" id="GO:0005886">
    <property type="term" value="C:plasma membrane"/>
    <property type="evidence" value="ECO:0007669"/>
    <property type="project" value="TreeGrafter"/>
</dbReference>
<sequence>MLRPRHRPGPSPGGKGTSVDLDIPSLLVVNTLLQTVAALCLSMAALSLPRQAGLTYWAASGFAQAAGLALSNQLDWLPPWLTLLSSQFLIFTGYGLAYIGVVRFLGRPAHETWPMLAVGVLLAAMFLWFTVGAPENRGRILVSSLFFAALSAAMAWHLVRHAERDLCPATTVTAALYAAWALLALARAGWALVIDWQGTAQEPHAMKVATRLVIICVTTTVTNGYLWMISRRLDSELMQQARQDPLTGVANRRVMWAAGEMEVSRALRHHRALSLLMIDIDHFKAVNDRWGHGTGDALLVAVADCLTHELRRSDILARVGGEEFMALLPETGLEDAWAVAERVRQQVATATLDRPQGAVRCTVSIGVATLGADGHVWEELVTAADQALYRAKDTGRNRTETLSVGPGGLEAILPLAQSSRGA</sequence>
<dbReference type="KEGG" id="nao:Y958_27875"/>
<dbReference type="EMBL" id="CP022112">
    <property type="protein sequence ID" value="ASG24671.1"/>
    <property type="molecule type" value="Genomic_DNA"/>
</dbReference>
<accession>A0A248K1T1</accession>
<organism evidence="5 6">
    <name type="scientific">Nitrospirillum viridazoti CBAmc</name>
    <dbReference type="NCBI Taxonomy" id="1441467"/>
    <lineage>
        <taxon>Bacteria</taxon>
        <taxon>Pseudomonadati</taxon>
        <taxon>Pseudomonadota</taxon>
        <taxon>Alphaproteobacteria</taxon>
        <taxon>Rhodospirillales</taxon>
        <taxon>Azospirillaceae</taxon>
        <taxon>Nitrospirillum</taxon>
        <taxon>Nitrospirillum viridazoti</taxon>
    </lineage>
</organism>
<dbReference type="InterPro" id="IPR000160">
    <property type="entry name" value="GGDEF_dom"/>
</dbReference>
<evidence type="ECO:0000313" key="5">
    <source>
        <dbReference type="EMBL" id="ASG24671.1"/>
    </source>
</evidence>
<dbReference type="Pfam" id="PF00990">
    <property type="entry name" value="GGDEF"/>
    <property type="match status" value="1"/>
</dbReference>
<dbReference type="PANTHER" id="PTHR45138">
    <property type="entry name" value="REGULATORY COMPONENTS OF SENSORY TRANSDUCTION SYSTEM"/>
    <property type="match status" value="1"/>
</dbReference>
<evidence type="ECO:0000256" key="3">
    <source>
        <dbReference type="SAM" id="Phobius"/>
    </source>
</evidence>
<dbReference type="PROSITE" id="PS50887">
    <property type="entry name" value="GGDEF"/>
    <property type="match status" value="1"/>
</dbReference>
<gene>
    <name evidence="5" type="ORF">Y958_27875</name>
</gene>
<feature type="transmembrane region" description="Helical" evidence="3">
    <location>
        <begin position="80"/>
        <end position="101"/>
    </location>
</feature>
<evidence type="ECO:0000256" key="1">
    <source>
        <dbReference type="ARBA" id="ARBA00012528"/>
    </source>
</evidence>
<dbReference type="InterPro" id="IPR050469">
    <property type="entry name" value="Diguanylate_Cyclase"/>
</dbReference>
<evidence type="ECO:0000313" key="6">
    <source>
        <dbReference type="Proteomes" id="UP000197153"/>
    </source>
</evidence>
<dbReference type="NCBIfam" id="TIGR00254">
    <property type="entry name" value="GGDEF"/>
    <property type="match status" value="1"/>
</dbReference>
<dbReference type="Gene3D" id="3.30.70.270">
    <property type="match status" value="1"/>
</dbReference>
<dbReference type="InterPro" id="IPR043128">
    <property type="entry name" value="Rev_trsase/Diguanyl_cyclase"/>
</dbReference>
<evidence type="ECO:0000259" key="4">
    <source>
        <dbReference type="PROSITE" id="PS50887"/>
    </source>
</evidence>
<dbReference type="SUPFAM" id="SSF55073">
    <property type="entry name" value="Nucleotide cyclase"/>
    <property type="match status" value="1"/>
</dbReference>
<protein>
    <recommendedName>
        <fullName evidence="1">diguanylate cyclase</fullName>
        <ecNumber evidence="1">2.7.7.65</ecNumber>
    </recommendedName>
</protein>
<feature type="domain" description="GGDEF" evidence="4">
    <location>
        <begin position="271"/>
        <end position="404"/>
    </location>
</feature>
<keyword evidence="3" id="KW-1133">Transmembrane helix</keyword>
<dbReference type="EC" id="2.7.7.65" evidence="1"/>
<dbReference type="FunFam" id="3.30.70.270:FF:000001">
    <property type="entry name" value="Diguanylate cyclase domain protein"/>
    <property type="match status" value="1"/>
</dbReference>
<dbReference type="GO" id="GO:1902201">
    <property type="term" value="P:negative regulation of bacterial-type flagellum-dependent cell motility"/>
    <property type="evidence" value="ECO:0007669"/>
    <property type="project" value="TreeGrafter"/>
</dbReference>
<keyword evidence="3" id="KW-0472">Membrane</keyword>
<dbReference type="GO" id="GO:0043709">
    <property type="term" value="P:cell adhesion involved in single-species biofilm formation"/>
    <property type="evidence" value="ECO:0007669"/>
    <property type="project" value="TreeGrafter"/>
</dbReference>
<dbReference type="PANTHER" id="PTHR45138:SF9">
    <property type="entry name" value="DIGUANYLATE CYCLASE DGCM-RELATED"/>
    <property type="match status" value="1"/>
</dbReference>
<feature type="transmembrane region" description="Helical" evidence="3">
    <location>
        <begin position="27"/>
        <end position="47"/>
    </location>
</feature>
<keyword evidence="6" id="KW-1185">Reference proteome</keyword>